<dbReference type="PANTHER" id="PTHR13513:SF9">
    <property type="entry name" value="E3 UBIQUITIN-PROTEIN LIGASE UBR7-RELATED"/>
    <property type="match status" value="1"/>
</dbReference>
<feature type="zinc finger region" description="UBR-type" evidence="4">
    <location>
        <begin position="63"/>
        <end position="141"/>
    </location>
</feature>
<dbReference type="SMART" id="SM00396">
    <property type="entry name" value="ZnF_UBR1"/>
    <property type="match status" value="1"/>
</dbReference>
<evidence type="ECO:0000256" key="3">
    <source>
        <dbReference type="ARBA" id="ARBA00022833"/>
    </source>
</evidence>
<gene>
    <name evidence="7" type="ORF">UCDDA912_g06378</name>
</gene>
<dbReference type="Proteomes" id="UP000034680">
    <property type="component" value="Unassembled WGS sequence"/>
</dbReference>
<proteinExistence type="predicted"/>
<evidence type="ECO:0000256" key="1">
    <source>
        <dbReference type="ARBA" id="ARBA00022723"/>
    </source>
</evidence>
<evidence type="ECO:0000259" key="6">
    <source>
        <dbReference type="PROSITE" id="PS51157"/>
    </source>
</evidence>
<dbReference type="PROSITE" id="PS51157">
    <property type="entry name" value="ZF_UBR"/>
    <property type="match status" value="1"/>
</dbReference>
<protein>
    <submittedName>
        <fullName evidence="7">Putative metaphase-anaphase transition protein</fullName>
    </submittedName>
</protein>
<reference evidence="7 8" key="2">
    <citation type="submission" date="2015-05" db="EMBL/GenBank/DDBJ databases">
        <authorList>
            <person name="Morales-Cruz A."/>
            <person name="Amrine K.C."/>
            <person name="Cantu D."/>
        </authorList>
    </citation>
    <scope>NUCLEOTIDE SEQUENCE [LARGE SCALE GENOMIC DNA]</scope>
    <source>
        <strain evidence="7">DA912</strain>
    </source>
</reference>
<feature type="region of interest" description="Disordered" evidence="5">
    <location>
        <begin position="314"/>
        <end position="377"/>
    </location>
</feature>
<feature type="compositionally biased region" description="Polar residues" evidence="5">
    <location>
        <begin position="225"/>
        <end position="242"/>
    </location>
</feature>
<reference evidence="7 8" key="1">
    <citation type="submission" date="2015-05" db="EMBL/GenBank/DDBJ databases">
        <title>Distinctive expansion of gene families associated with plant cell wall degradation and secondary metabolism in the genomes of grapevine trunk pathogens.</title>
        <authorList>
            <person name="Lawrence D.P."/>
            <person name="Travadon R."/>
            <person name="Rolshausen P.E."/>
            <person name="Baumgartner K."/>
        </authorList>
    </citation>
    <scope>NUCLEOTIDE SEQUENCE [LARGE SCALE GENOMIC DNA]</scope>
    <source>
        <strain evidence="7">DA912</strain>
    </source>
</reference>
<name>A0A0G2HEX4_9PEZI</name>
<feature type="region of interest" description="Disordered" evidence="5">
    <location>
        <begin position="220"/>
        <end position="278"/>
    </location>
</feature>
<dbReference type="AlphaFoldDB" id="A0A0G2HEX4"/>
<dbReference type="CDD" id="cd19677">
    <property type="entry name" value="UBR-box_UBR7"/>
    <property type="match status" value="1"/>
</dbReference>
<comment type="caution">
    <text evidence="7">The sequence shown here is derived from an EMBL/GenBank/DDBJ whole genome shotgun (WGS) entry which is preliminary data.</text>
</comment>
<evidence type="ECO:0000256" key="4">
    <source>
        <dbReference type="PROSITE-ProRule" id="PRU00508"/>
    </source>
</evidence>
<organism evidence="7 8">
    <name type="scientific">Diaporthe ampelina</name>
    <dbReference type="NCBI Taxonomy" id="1214573"/>
    <lineage>
        <taxon>Eukaryota</taxon>
        <taxon>Fungi</taxon>
        <taxon>Dikarya</taxon>
        <taxon>Ascomycota</taxon>
        <taxon>Pezizomycotina</taxon>
        <taxon>Sordariomycetes</taxon>
        <taxon>Sordariomycetidae</taxon>
        <taxon>Diaporthales</taxon>
        <taxon>Diaporthaceae</taxon>
        <taxon>Diaporthe</taxon>
    </lineage>
</organism>
<dbReference type="GO" id="GO:0005737">
    <property type="term" value="C:cytoplasm"/>
    <property type="evidence" value="ECO:0007669"/>
    <property type="project" value="TreeGrafter"/>
</dbReference>
<evidence type="ECO:0000313" key="7">
    <source>
        <dbReference type="EMBL" id="KKY33668.1"/>
    </source>
</evidence>
<dbReference type="GO" id="GO:0008270">
    <property type="term" value="F:zinc ion binding"/>
    <property type="evidence" value="ECO:0007669"/>
    <property type="project" value="UniProtKB-KW"/>
</dbReference>
<dbReference type="InterPro" id="IPR003126">
    <property type="entry name" value="Znf_UBR"/>
</dbReference>
<keyword evidence="1" id="KW-0479">Metal-binding</keyword>
<dbReference type="OrthoDB" id="10262564at2759"/>
<dbReference type="Pfam" id="PF02207">
    <property type="entry name" value="zf-UBR"/>
    <property type="match status" value="1"/>
</dbReference>
<feature type="domain" description="UBR-type" evidence="6">
    <location>
        <begin position="63"/>
        <end position="141"/>
    </location>
</feature>
<evidence type="ECO:0000256" key="5">
    <source>
        <dbReference type="SAM" id="MobiDB-lite"/>
    </source>
</evidence>
<dbReference type="EMBL" id="LCUC01000236">
    <property type="protein sequence ID" value="KKY33668.1"/>
    <property type="molecule type" value="Genomic_DNA"/>
</dbReference>
<evidence type="ECO:0000256" key="2">
    <source>
        <dbReference type="ARBA" id="ARBA00022771"/>
    </source>
</evidence>
<feature type="region of interest" description="Disordered" evidence="5">
    <location>
        <begin position="433"/>
        <end position="459"/>
    </location>
</feature>
<keyword evidence="8" id="KW-1185">Reference proteome</keyword>
<feature type="region of interest" description="Disordered" evidence="5">
    <location>
        <begin position="1"/>
        <end position="40"/>
    </location>
</feature>
<keyword evidence="2" id="KW-0863">Zinc-finger</keyword>
<accession>A0A0G2HEX4</accession>
<dbReference type="InterPro" id="IPR040204">
    <property type="entry name" value="UBR7"/>
</dbReference>
<sequence length="536" mass="58302">MESSAPVVENGGAGDAEQAAPATLTRRDSSSQRSDNSQTAADILREQEQLEADAREALPYSISNCTKDLGALRQNVYSCLTCNPLPANPTDSYNAAGICYACSVQCHGEHQLVEIFGKRNFTCDCGTTRLPSTSPCTLRLNPTTNAKGDVHCEEPAGNNKYNQNFRNRFCVCECDYDPFQQKGTMYQCLGLGTHETGGCGEDWYHPGCIMGLGPRWYEKMEGKKPQQTAISQGSALPSISETPETEAQRGADAPVPAAANDTGDDDEEETPNPAGFPADDDFETFICFKCLETSAWVKRYAGTPGFLLPVHYRPESDLGQQPPSDGTLGDLSKKRKAEDDEAEDSQESKRLKAESGPISNAVAEPKAEDDSTAVAELKGDTETESCKYDALPAAPEGTFSLFCTESFRARLCRCAKCFPNLAPHPQLLEEEEVYEPPVSEDGSENGGSTHGSGSLYERGESALRNVDRVRAIEGVMAYNQLKDKLKPFFQQFADSGQAISADDIKEYFAKLRGDDEAIKEAGESAQSDHRHEQAGY</sequence>
<dbReference type="GO" id="GO:0061630">
    <property type="term" value="F:ubiquitin protein ligase activity"/>
    <property type="evidence" value="ECO:0007669"/>
    <property type="project" value="InterPro"/>
</dbReference>
<dbReference type="PANTHER" id="PTHR13513">
    <property type="entry name" value="E3 UBIQUITIN-PROTEIN LIGASE UBR7"/>
    <property type="match status" value="1"/>
</dbReference>
<evidence type="ECO:0000313" key="8">
    <source>
        <dbReference type="Proteomes" id="UP000034680"/>
    </source>
</evidence>
<dbReference type="InterPro" id="IPR047506">
    <property type="entry name" value="UBR7-like_UBR-box"/>
</dbReference>
<keyword evidence="3" id="KW-0862">Zinc</keyword>